<dbReference type="PANTHER" id="PTHR43498">
    <property type="entry name" value="FERREDOXIN:COB-COM HETERODISULFIDE REDUCTASE SUBUNIT A"/>
    <property type="match status" value="1"/>
</dbReference>
<gene>
    <name evidence="7" type="ORF">MARI151_10287</name>
</gene>
<dbReference type="InterPro" id="IPR036188">
    <property type="entry name" value="FAD/NAD-bd_sf"/>
</dbReference>
<evidence type="ECO:0000256" key="3">
    <source>
        <dbReference type="ARBA" id="ARBA00023002"/>
    </source>
</evidence>
<evidence type="ECO:0000256" key="1">
    <source>
        <dbReference type="ARBA" id="ARBA00022485"/>
    </source>
</evidence>
<sequence>MWNFLSNTSIFKSIVCAFLLMQIACAPNNEKNIDAEVVIYGGTSAAIATAVQLARMDKSVIIVCPETHIGGLSSSGLGFTDLGNKEVIGGISKEFYQEVYKHYQNEEAWNWQPREEYGNEGQGTTAIDDELKTMWTFEPHVAEQIFEQFVKEHNITIHRDKWLDREKGVEVENGIIKSISMLDGENYKANIFVDATYEGDLMAAAGVNYHVGREANSVYGEEWNGVQKGIYHHSHNFQQLNISPYVIPGDSTSGVLPRISTAPPGENGSGDKGVQAYNYRLCTTNAEGNVVPFEKPENYDPAQYELLRRVFEGGRYSMFGGGKIPNKKRDVNNVGPFSSDNIGMNYDYPEASYEKRKEILKEHIDYHKGLLYFWGHDESVPERFRTSIKKWGLAKDEFVDNGHWPYQIYVREARRMIGEFVMTDNEILGKKKVLKPIGMGSYAMDSHNVQRYITKEGYVQNEGDLGIEPDAPYQIHLGTILPKQDECKNLLVPAAVSSSHIAFGSIRMEPVFMILGQSAGTLAAMAIDADINIHDVDYTALKEQLLKDDQVLEYNKQLVEASK</sequence>
<proteinExistence type="predicted"/>
<evidence type="ECO:0000256" key="6">
    <source>
        <dbReference type="SAM" id="SignalP"/>
    </source>
</evidence>
<dbReference type="PANTHER" id="PTHR43498:SF1">
    <property type="entry name" value="COB--COM HETERODISULFIDE REDUCTASE IRON-SULFUR SUBUNIT A"/>
    <property type="match status" value="1"/>
</dbReference>
<dbReference type="AlphaFoldDB" id="A0A653M943"/>
<keyword evidence="4" id="KW-0408">Iron</keyword>
<feature type="signal peptide" evidence="6">
    <location>
        <begin position="1"/>
        <end position="26"/>
    </location>
</feature>
<evidence type="ECO:0000256" key="4">
    <source>
        <dbReference type="ARBA" id="ARBA00023004"/>
    </source>
</evidence>
<organism evidence="7 8">
    <name type="scientific">Maribacter litoralis</name>
    <dbReference type="NCBI Taxonomy" id="2059726"/>
    <lineage>
        <taxon>Bacteria</taxon>
        <taxon>Pseudomonadati</taxon>
        <taxon>Bacteroidota</taxon>
        <taxon>Flavobacteriia</taxon>
        <taxon>Flavobacteriales</taxon>
        <taxon>Flavobacteriaceae</taxon>
        <taxon>Maribacter</taxon>
    </lineage>
</organism>
<dbReference type="InterPro" id="IPR039650">
    <property type="entry name" value="HdrA-like"/>
</dbReference>
<dbReference type="GO" id="GO:0051539">
    <property type="term" value="F:4 iron, 4 sulfur cluster binding"/>
    <property type="evidence" value="ECO:0007669"/>
    <property type="project" value="UniProtKB-KW"/>
</dbReference>
<keyword evidence="1" id="KW-0004">4Fe-4S</keyword>
<keyword evidence="6" id="KW-0732">Signal</keyword>
<feature type="chain" id="PRO_5024872866" evidence="6">
    <location>
        <begin position="27"/>
        <end position="563"/>
    </location>
</feature>
<keyword evidence="8" id="KW-1185">Reference proteome</keyword>
<evidence type="ECO:0000313" key="7">
    <source>
        <dbReference type="EMBL" id="VXB01442.1"/>
    </source>
</evidence>
<dbReference type="EMBL" id="CABWLR010000001">
    <property type="protein sequence ID" value="VXB01442.1"/>
    <property type="molecule type" value="Genomic_DNA"/>
</dbReference>
<keyword evidence="2" id="KW-0479">Metal-binding</keyword>
<evidence type="ECO:0000313" key="8">
    <source>
        <dbReference type="Proteomes" id="UP000430202"/>
    </source>
</evidence>
<dbReference type="Proteomes" id="UP000430202">
    <property type="component" value="Unassembled WGS sequence"/>
</dbReference>
<dbReference type="GO" id="GO:0046872">
    <property type="term" value="F:metal ion binding"/>
    <property type="evidence" value="ECO:0007669"/>
    <property type="project" value="UniProtKB-KW"/>
</dbReference>
<reference evidence="7 8" key="1">
    <citation type="submission" date="2019-10" db="EMBL/GenBank/DDBJ databases">
        <authorList>
            <person name="Karimi E."/>
        </authorList>
    </citation>
    <scope>NUCLEOTIDE SEQUENCE [LARGE SCALE GENOMIC DNA]</scope>
    <source>
        <strain evidence="7">Maribacter sp. 151</strain>
    </source>
</reference>
<protein>
    <submittedName>
        <fullName evidence="7">FAD dependent oxidoreductase</fullName>
    </submittedName>
</protein>
<evidence type="ECO:0000256" key="2">
    <source>
        <dbReference type="ARBA" id="ARBA00022723"/>
    </source>
</evidence>
<evidence type="ECO:0000256" key="5">
    <source>
        <dbReference type="ARBA" id="ARBA00023014"/>
    </source>
</evidence>
<dbReference type="Pfam" id="PF12831">
    <property type="entry name" value="FAD_oxidored"/>
    <property type="match status" value="1"/>
</dbReference>
<keyword evidence="3" id="KW-0560">Oxidoreductase</keyword>
<dbReference type="SUPFAM" id="SSF51905">
    <property type="entry name" value="FAD/NAD(P)-binding domain"/>
    <property type="match status" value="1"/>
</dbReference>
<accession>A0A653M943</accession>
<name>A0A653M943_9FLAO</name>
<dbReference type="GO" id="GO:0016491">
    <property type="term" value="F:oxidoreductase activity"/>
    <property type="evidence" value="ECO:0007669"/>
    <property type="project" value="UniProtKB-KW"/>
</dbReference>
<keyword evidence="5" id="KW-0411">Iron-sulfur</keyword>